<dbReference type="GO" id="GO:0004029">
    <property type="term" value="F:aldehyde dehydrogenase (NAD+) activity"/>
    <property type="evidence" value="ECO:0007669"/>
    <property type="project" value="TreeGrafter"/>
</dbReference>
<dbReference type="GO" id="GO:0005737">
    <property type="term" value="C:cytoplasm"/>
    <property type="evidence" value="ECO:0007669"/>
    <property type="project" value="TreeGrafter"/>
</dbReference>
<dbReference type="PANTHER" id="PTHR43570">
    <property type="entry name" value="ALDEHYDE DEHYDROGENASE"/>
    <property type="match status" value="1"/>
</dbReference>
<feature type="non-terminal residue" evidence="4">
    <location>
        <position position="1"/>
    </location>
</feature>
<dbReference type="Gene3D" id="3.40.605.10">
    <property type="entry name" value="Aldehyde Dehydrogenase, Chain A, domain 1"/>
    <property type="match status" value="1"/>
</dbReference>
<dbReference type="InterPro" id="IPR012394">
    <property type="entry name" value="Aldehyde_DH_NAD(P)"/>
</dbReference>
<dbReference type="OMA" id="EIDWCKQ"/>
<comment type="caution">
    <text evidence="4">The sequence shown here is derived from an EMBL/GenBank/DDBJ whole genome shotgun (WGS) entry which is preliminary data.</text>
</comment>
<keyword evidence="2" id="KW-0560">Oxidoreductase</keyword>
<dbReference type="EMBL" id="JAHRHJ020000007">
    <property type="protein sequence ID" value="KAH9308336.1"/>
    <property type="molecule type" value="Genomic_DNA"/>
</dbReference>
<keyword evidence="5" id="KW-1185">Reference proteome</keyword>
<dbReference type="InterPro" id="IPR015590">
    <property type="entry name" value="Aldehyde_DH_dom"/>
</dbReference>
<dbReference type="InterPro" id="IPR016162">
    <property type="entry name" value="Ald_DH_N"/>
</dbReference>
<evidence type="ECO:0000313" key="5">
    <source>
        <dbReference type="Proteomes" id="UP000824469"/>
    </source>
</evidence>
<dbReference type="Pfam" id="PF00171">
    <property type="entry name" value="Aldedh"/>
    <property type="match status" value="1"/>
</dbReference>
<accession>A0AA38FQI2</accession>
<name>A0AA38FQI2_TAXCH</name>
<sequence length="354" mass="38637">VALALNAARLALKCLHKWMAPTEVCLPLVAFRGSGAVMPEPLGAVLIFSAWNFPFDLAIEPMIGAIAAGNVVVLKPSEMAAATSDLLALLIPRYLDNTAVRVVQGGPHQSSTLLRHKWDKIFFTGSARIGRIVMTAAAKHLTPVTLELGGKCPTIVDSMRNNRDLVVTSRRIAFGKWGLCNGQACVSPDYILVEEDYASSLINSLKKTITKFYGEDPSKSADLSRIVNQNHFSRLAKYLQNPSIANTIAYGGRHDEKRLYIQPTILLNPPLTSELMNEEIFGPLLSVITLKRIEDSIEFINSRPKPLVIYLFSNSKMLRERVKNETSSGSLTVNDTGVQFALDGLPFGGVGESG</sequence>
<evidence type="ECO:0000256" key="1">
    <source>
        <dbReference type="ARBA" id="ARBA00009986"/>
    </source>
</evidence>
<dbReference type="Gene3D" id="3.40.309.10">
    <property type="entry name" value="Aldehyde Dehydrogenase, Chain A, domain 2"/>
    <property type="match status" value="1"/>
</dbReference>
<dbReference type="FunFam" id="3.40.309.10:FF:000003">
    <property type="entry name" value="Aldehyde dehydrogenase"/>
    <property type="match status" value="1"/>
</dbReference>
<gene>
    <name evidence="4" type="ORF">KI387_036247</name>
</gene>
<proteinExistence type="inferred from homology"/>
<evidence type="ECO:0000313" key="4">
    <source>
        <dbReference type="EMBL" id="KAH9308336.1"/>
    </source>
</evidence>
<dbReference type="InterPro" id="IPR016161">
    <property type="entry name" value="Ald_DH/histidinol_DH"/>
</dbReference>
<dbReference type="PANTHER" id="PTHR43570:SF17">
    <property type="entry name" value="ALDEHYDE DEHYDROGENASE FAMILY 3 MEMBER F1"/>
    <property type="match status" value="1"/>
</dbReference>
<organism evidence="4 5">
    <name type="scientific">Taxus chinensis</name>
    <name type="common">Chinese yew</name>
    <name type="synonym">Taxus wallichiana var. chinensis</name>
    <dbReference type="NCBI Taxonomy" id="29808"/>
    <lineage>
        <taxon>Eukaryota</taxon>
        <taxon>Viridiplantae</taxon>
        <taxon>Streptophyta</taxon>
        <taxon>Embryophyta</taxon>
        <taxon>Tracheophyta</taxon>
        <taxon>Spermatophyta</taxon>
        <taxon>Pinopsida</taxon>
        <taxon>Pinidae</taxon>
        <taxon>Conifers II</taxon>
        <taxon>Cupressales</taxon>
        <taxon>Taxaceae</taxon>
        <taxon>Taxus</taxon>
    </lineage>
</organism>
<dbReference type="InterPro" id="IPR016163">
    <property type="entry name" value="Ald_DH_C"/>
</dbReference>
<dbReference type="AlphaFoldDB" id="A0AA38FQI2"/>
<feature type="non-terminal residue" evidence="4">
    <location>
        <position position="354"/>
    </location>
</feature>
<dbReference type="SUPFAM" id="SSF53720">
    <property type="entry name" value="ALDH-like"/>
    <property type="match status" value="1"/>
</dbReference>
<evidence type="ECO:0000259" key="3">
    <source>
        <dbReference type="Pfam" id="PF00171"/>
    </source>
</evidence>
<protein>
    <recommendedName>
        <fullName evidence="3">Aldehyde dehydrogenase domain-containing protein</fullName>
    </recommendedName>
</protein>
<feature type="domain" description="Aldehyde dehydrogenase" evidence="3">
    <location>
        <begin position="36"/>
        <end position="354"/>
    </location>
</feature>
<evidence type="ECO:0000256" key="2">
    <source>
        <dbReference type="ARBA" id="ARBA00023002"/>
    </source>
</evidence>
<comment type="similarity">
    <text evidence="1">Belongs to the aldehyde dehydrogenase family.</text>
</comment>
<reference evidence="4 5" key="1">
    <citation type="journal article" date="2021" name="Nat. Plants">
        <title>The Taxus genome provides insights into paclitaxel biosynthesis.</title>
        <authorList>
            <person name="Xiong X."/>
            <person name="Gou J."/>
            <person name="Liao Q."/>
            <person name="Li Y."/>
            <person name="Zhou Q."/>
            <person name="Bi G."/>
            <person name="Li C."/>
            <person name="Du R."/>
            <person name="Wang X."/>
            <person name="Sun T."/>
            <person name="Guo L."/>
            <person name="Liang H."/>
            <person name="Lu P."/>
            <person name="Wu Y."/>
            <person name="Zhang Z."/>
            <person name="Ro D.K."/>
            <person name="Shang Y."/>
            <person name="Huang S."/>
            <person name="Yan J."/>
        </authorList>
    </citation>
    <scope>NUCLEOTIDE SEQUENCE [LARGE SCALE GENOMIC DNA]</scope>
    <source>
        <strain evidence="4">Ta-2019</strain>
    </source>
</reference>
<dbReference type="Proteomes" id="UP000824469">
    <property type="component" value="Unassembled WGS sequence"/>
</dbReference>
<dbReference type="GO" id="GO:0006081">
    <property type="term" value="P:aldehyde metabolic process"/>
    <property type="evidence" value="ECO:0007669"/>
    <property type="project" value="InterPro"/>
</dbReference>